<keyword evidence="3" id="KW-1185">Reference proteome</keyword>
<dbReference type="EMBL" id="MU853229">
    <property type="protein sequence ID" value="KAK4123130.1"/>
    <property type="molecule type" value="Genomic_DNA"/>
</dbReference>
<dbReference type="RefSeq" id="XP_062646901.1">
    <property type="nucleotide sequence ID" value="XM_062796368.1"/>
</dbReference>
<feature type="region of interest" description="Disordered" evidence="1">
    <location>
        <begin position="357"/>
        <end position="410"/>
    </location>
</feature>
<comment type="caution">
    <text evidence="2">The sequence shown here is derived from an EMBL/GenBank/DDBJ whole genome shotgun (WGS) entry which is preliminary data.</text>
</comment>
<dbReference type="GeneID" id="87833136"/>
<gene>
    <name evidence="2" type="ORF">N657DRAFT_681271</name>
</gene>
<protein>
    <submittedName>
        <fullName evidence="2">Uncharacterized protein</fullName>
    </submittedName>
</protein>
<reference evidence="2" key="2">
    <citation type="submission" date="2023-05" db="EMBL/GenBank/DDBJ databases">
        <authorList>
            <consortium name="Lawrence Berkeley National Laboratory"/>
            <person name="Steindorff A."/>
            <person name="Hensen N."/>
            <person name="Bonometti L."/>
            <person name="Westerberg I."/>
            <person name="Brannstrom I.O."/>
            <person name="Guillou S."/>
            <person name="Cros-Aarteil S."/>
            <person name="Calhoun S."/>
            <person name="Haridas S."/>
            <person name="Kuo A."/>
            <person name="Mondo S."/>
            <person name="Pangilinan J."/>
            <person name="Riley R."/>
            <person name="Labutti K."/>
            <person name="Andreopoulos B."/>
            <person name="Lipzen A."/>
            <person name="Chen C."/>
            <person name="Yanf M."/>
            <person name="Daum C."/>
            <person name="Ng V."/>
            <person name="Clum A."/>
            <person name="Ohm R."/>
            <person name="Martin F."/>
            <person name="Silar P."/>
            <person name="Natvig D."/>
            <person name="Lalanne C."/>
            <person name="Gautier V."/>
            <person name="Ament-Velasquez S.L."/>
            <person name="Kruys A."/>
            <person name="Hutchinson M.I."/>
            <person name="Powell A.J."/>
            <person name="Barry K."/>
            <person name="Miller A.N."/>
            <person name="Grigoriev I.V."/>
            <person name="Debuchy R."/>
            <person name="Gladieux P."/>
            <person name="Thoren M.H."/>
            <person name="Johannesson H."/>
        </authorList>
    </citation>
    <scope>NUCLEOTIDE SEQUENCE</scope>
    <source>
        <strain evidence="2">CBS 731.68</strain>
    </source>
</reference>
<reference evidence="2" key="1">
    <citation type="journal article" date="2023" name="Mol. Phylogenet. Evol.">
        <title>Genome-scale phylogeny and comparative genomics of the fungal order Sordariales.</title>
        <authorList>
            <person name="Hensen N."/>
            <person name="Bonometti L."/>
            <person name="Westerberg I."/>
            <person name="Brannstrom I.O."/>
            <person name="Guillou S."/>
            <person name="Cros-Aarteil S."/>
            <person name="Calhoun S."/>
            <person name="Haridas S."/>
            <person name="Kuo A."/>
            <person name="Mondo S."/>
            <person name="Pangilinan J."/>
            <person name="Riley R."/>
            <person name="LaButti K."/>
            <person name="Andreopoulos B."/>
            <person name="Lipzen A."/>
            <person name="Chen C."/>
            <person name="Yan M."/>
            <person name="Daum C."/>
            <person name="Ng V."/>
            <person name="Clum A."/>
            <person name="Steindorff A."/>
            <person name="Ohm R.A."/>
            <person name="Martin F."/>
            <person name="Silar P."/>
            <person name="Natvig D.O."/>
            <person name="Lalanne C."/>
            <person name="Gautier V."/>
            <person name="Ament-Velasquez S.L."/>
            <person name="Kruys A."/>
            <person name="Hutchinson M.I."/>
            <person name="Powell A.J."/>
            <person name="Barry K."/>
            <person name="Miller A.N."/>
            <person name="Grigoriev I.V."/>
            <person name="Debuchy R."/>
            <person name="Gladieux P."/>
            <person name="Hiltunen Thoren M."/>
            <person name="Johannesson H."/>
        </authorList>
    </citation>
    <scope>NUCLEOTIDE SEQUENCE</scope>
    <source>
        <strain evidence="2">CBS 731.68</strain>
    </source>
</reference>
<evidence type="ECO:0000313" key="3">
    <source>
        <dbReference type="Proteomes" id="UP001302602"/>
    </source>
</evidence>
<feature type="region of interest" description="Disordered" evidence="1">
    <location>
        <begin position="1"/>
        <end position="69"/>
    </location>
</feature>
<accession>A0AAN6TZH4</accession>
<name>A0AAN6TZH4_9PEZI</name>
<feature type="compositionally biased region" description="Low complexity" evidence="1">
    <location>
        <begin position="357"/>
        <end position="382"/>
    </location>
</feature>
<dbReference type="Proteomes" id="UP001302602">
    <property type="component" value="Unassembled WGS sequence"/>
</dbReference>
<sequence>MTTNLEAWRRQSHAQSHQPIPGHERDIFHLSPPQVLGSSPARPHRHTQRIGNPSPSSFQDTPSNYHEATPSRPLIKLTFPSLSDIIPPPFLFDATIPLIQKLVSTPSLSNDERLLRLSDILSPCTKAICVSRLKLLLSWPALQSAWAQFVQDVLEYHANPIYALARDPHRFSSFLNLSSGNGVLAVGTNLTSNSTKPATAANHPKWRVRRKPSPLKTAMSNIWRAITGIEPARSTTTGNYNNNNRDYHAQKDMGLPSIPLVARKLLAGMNQSQHPPNLQHTCPVNGAALSQWTSQPNQQRWHMTDTRWDLERGREECTVEDYYARFVLVCLKAVYATTTITTTAPLEEPMFLLSSASSASSSLPPHASPGRGQGSSSSRSAGCDIGVDIGTGRRDAGNTTGIGTGTGGMDRIQETKRGWRERMSWLRDPSEVGSLQEQTWILVHVLLFLHCEKREQILRAGEGLDQRRNWFVGPSRRLFRWR</sequence>
<evidence type="ECO:0000313" key="2">
    <source>
        <dbReference type="EMBL" id="KAK4123130.1"/>
    </source>
</evidence>
<proteinExistence type="predicted"/>
<dbReference type="AlphaFoldDB" id="A0AAN6TZH4"/>
<organism evidence="2 3">
    <name type="scientific">Parathielavia appendiculata</name>
    <dbReference type="NCBI Taxonomy" id="2587402"/>
    <lineage>
        <taxon>Eukaryota</taxon>
        <taxon>Fungi</taxon>
        <taxon>Dikarya</taxon>
        <taxon>Ascomycota</taxon>
        <taxon>Pezizomycotina</taxon>
        <taxon>Sordariomycetes</taxon>
        <taxon>Sordariomycetidae</taxon>
        <taxon>Sordariales</taxon>
        <taxon>Chaetomiaceae</taxon>
        <taxon>Parathielavia</taxon>
    </lineage>
</organism>
<evidence type="ECO:0000256" key="1">
    <source>
        <dbReference type="SAM" id="MobiDB-lite"/>
    </source>
</evidence>
<feature type="compositionally biased region" description="Polar residues" evidence="1">
    <location>
        <begin position="49"/>
        <end position="66"/>
    </location>
</feature>